<keyword evidence="3" id="KW-0808">Transferase</keyword>
<keyword evidence="1" id="KW-0812">Transmembrane</keyword>
<dbReference type="KEGG" id="cts:Ctha_0383"/>
<keyword evidence="1" id="KW-1133">Transmembrane helix</keyword>
<accession>B3QU56</accession>
<dbReference type="AlphaFoldDB" id="B3QU56"/>
<feature type="domain" description="Glycosyltransferase 2-like" evidence="2">
    <location>
        <begin position="7"/>
        <end position="138"/>
    </location>
</feature>
<dbReference type="Proteomes" id="UP000001208">
    <property type="component" value="Chromosome"/>
</dbReference>
<reference evidence="3 4" key="1">
    <citation type="submission" date="2008-06" db="EMBL/GenBank/DDBJ databases">
        <title>Complete sequence of Chloroherpeton thalassium ATCC 35110.</title>
        <authorList>
            <consortium name="US DOE Joint Genome Institute"/>
            <person name="Lucas S."/>
            <person name="Copeland A."/>
            <person name="Lapidus A."/>
            <person name="Glavina del Rio T."/>
            <person name="Dalin E."/>
            <person name="Tice H."/>
            <person name="Bruce D."/>
            <person name="Goodwin L."/>
            <person name="Pitluck S."/>
            <person name="Schmutz J."/>
            <person name="Larimer F."/>
            <person name="Land M."/>
            <person name="Hauser L."/>
            <person name="Kyrpides N."/>
            <person name="Mikhailova N."/>
            <person name="Liu Z."/>
            <person name="Li T."/>
            <person name="Zhao F."/>
            <person name="Overmann J."/>
            <person name="Bryant D.A."/>
            <person name="Richardson P."/>
        </authorList>
    </citation>
    <scope>NUCLEOTIDE SEQUENCE [LARGE SCALE GENOMIC DNA]</scope>
    <source>
        <strain evidence="4">ATCC 35110 / GB-78</strain>
    </source>
</reference>
<dbReference type="STRING" id="517418.Ctha_0383"/>
<dbReference type="PANTHER" id="PTHR43685">
    <property type="entry name" value="GLYCOSYLTRANSFERASE"/>
    <property type="match status" value="1"/>
</dbReference>
<protein>
    <submittedName>
        <fullName evidence="3">Glycosyl transferase family 2</fullName>
    </submittedName>
</protein>
<evidence type="ECO:0000313" key="4">
    <source>
        <dbReference type="Proteomes" id="UP000001208"/>
    </source>
</evidence>
<dbReference type="eggNOG" id="COG1216">
    <property type="taxonomic scope" value="Bacteria"/>
</dbReference>
<sequence length="303" mass="34709">MTQPKISLIVPTYNRKALLAELLETVYRQALPESDYEVVVVSDGSSDGTDELMAGMTAAHPNLRYVRQQNQGPAAARNNGAKLARADIIAFTDDDCHVSPTWLKEILEIFGKKNIVGIQGRTTTVREERTPLTHQIENETGHPALPTCNAAFRKSAFESIGGFDCSFPFAHNEDADLAWRMKKLGEISFEPSVHVIHPPRQDTFKKLAGRMKILQSEFLLYHKDPAAYQKYRTSSPWKTIYWEVFFVHQLRNLKSTLKYLFRPKYFFIGLALNFAWWFSLVKLFPKFLAANRLYEQKYRGGAR</sequence>
<dbReference type="EMBL" id="CP001100">
    <property type="protein sequence ID" value="ACF12854.1"/>
    <property type="molecule type" value="Genomic_DNA"/>
</dbReference>
<dbReference type="Pfam" id="PF00535">
    <property type="entry name" value="Glycos_transf_2"/>
    <property type="match status" value="1"/>
</dbReference>
<dbReference type="HOGENOM" id="CLU_025996_19_6_10"/>
<dbReference type="InterPro" id="IPR050834">
    <property type="entry name" value="Glycosyltransf_2"/>
</dbReference>
<dbReference type="Gene3D" id="3.90.550.10">
    <property type="entry name" value="Spore Coat Polysaccharide Biosynthesis Protein SpsA, Chain A"/>
    <property type="match status" value="1"/>
</dbReference>
<evidence type="ECO:0000313" key="3">
    <source>
        <dbReference type="EMBL" id="ACF12854.1"/>
    </source>
</evidence>
<keyword evidence="4" id="KW-1185">Reference proteome</keyword>
<dbReference type="GO" id="GO:0016740">
    <property type="term" value="F:transferase activity"/>
    <property type="evidence" value="ECO:0007669"/>
    <property type="project" value="UniProtKB-KW"/>
</dbReference>
<dbReference type="PANTHER" id="PTHR43685:SF3">
    <property type="entry name" value="SLR2126 PROTEIN"/>
    <property type="match status" value="1"/>
</dbReference>
<dbReference type="CAZy" id="GT2">
    <property type="family name" value="Glycosyltransferase Family 2"/>
</dbReference>
<dbReference type="SUPFAM" id="SSF53448">
    <property type="entry name" value="Nucleotide-diphospho-sugar transferases"/>
    <property type="match status" value="1"/>
</dbReference>
<organism evidence="3 4">
    <name type="scientific">Chloroherpeton thalassium (strain ATCC 35110 / GB-78)</name>
    <dbReference type="NCBI Taxonomy" id="517418"/>
    <lineage>
        <taxon>Bacteria</taxon>
        <taxon>Pseudomonadati</taxon>
        <taxon>Chlorobiota</taxon>
        <taxon>Chlorobiia</taxon>
        <taxon>Chlorobiales</taxon>
        <taxon>Chloroherpetonaceae</taxon>
        <taxon>Chloroherpeton</taxon>
    </lineage>
</organism>
<gene>
    <name evidence="3" type="ordered locus">Ctha_0383</name>
</gene>
<evidence type="ECO:0000256" key="1">
    <source>
        <dbReference type="SAM" id="Phobius"/>
    </source>
</evidence>
<proteinExistence type="predicted"/>
<name>B3QU56_CHLT3</name>
<feature type="transmembrane region" description="Helical" evidence="1">
    <location>
        <begin position="265"/>
        <end position="284"/>
    </location>
</feature>
<dbReference type="OrthoDB" id="9766299at2"/>
<dbReference type="InterPro" id="IPR001173">
    <property type="entry name" value="Glyco_trans_2-like"/>
</dbReference>
<dbReference type="RefSeq" id="WP_012498938.1">
    <property type="nucleotide sequence ID" value="NC_011026.1"/>
</dbReference>
<keyword evidence="1" id="KW-0472">Membrane</keyword>
<evidence type="ECO:0000259" key="2">
    <source>
        <dbReference type="Pfam" id="PF00535"/>
    </source>
</evidence>
<dbReference type="InterPro" id="IPR029044">
    <property type="entry name" value="Nucleotide-diphossugar_trans"/>
</dbReference>